<reference evidence="1 2" key="1">
    <citation type="submission" date="2021-10" db="EMBL/GenBank/DDBJ databases">
        <title>Anaerobic single-cell dispensing facilitates the cultivation of human gut bacteria.</title>
        <authorList>
            <person name="Afrizal A."/>
        </authorList>
    </citation>
    <scope>NUCLEOTIDE SEQUENCE [LARGE SCALE GENOMIC DNA]</scope>
    <source>
        <strain evidence="1 2">CLA-AA-H273</strain>
    </source>
</reference>
<dbReference type="Proteomes" id="UP001197795">
    <property type="component" value="Unassembled WGS sequence"/>
</dbReference>
<evidence type="ECO:0000313" key="1">
    <source>
        <dbReference type="EMBL" id="MCC2120148.1"/>
    </source>
</evidence>
<dbReference type="RefSeq" id="WP_118540118.1">
    <property type="nucleotide sequence ID" value="NZ_JAJEPV010000026.1"/>
</dbReference>
<dbReference type="EMBL" id="JAJEPV010000026">
    <property type="protein sequence ID" value="MCC2120148.1"/>
    <property type="molecule type" value="Genomic_DNA"/>
</dbReference>
<evidence type="ECO:0008006" key="3">
    <source>
        <dbReference type="Google" id="ProtNLM"/>
    </source>
</evidence>
<gene>
    <name evidence="1" type="ORF">LKD75_11230</name>
</gene>
<organism evidence="1 2">
    <name type="scientific">Waltera acetigignens</name>
    <dbReference type="NCBI Taxonomy" id="2981769"/>
    <lineage>
        <taxon>Bacteria</taxon>
        <taxon>Bacillati</taxon>
        <taxon>Bacillota</taxon>
        <taxon>Clostridia</taxon>
        <taxon>Lachnospirales</taxon>
        <taxon>Lachnospiraceae</taxon>
        <taxon>Waltera</taxon>
    </lineage>
</organism>
<evidence type="ECO:0000313" key="2">
    <source>
        <dbReference type="Proteomes" id="UP001197795"/>
    </source>
</evidence>
<protein>
    <recommendedName>
        <fullName evidence="3">DUF3221 domain-containing protein</fullName>
    </recommendedName>
</protein>
<comment type="caution">
    <text evidence="1">The sequence shown here is derived from an EMBL/GenBank/DDBJ whole genome shotgun (WGS) entry which is preliminary data.</text>
</comment>
<keyword evidence="2" id="KW-1185">Reference proteome</keyword>
<sequence length="115" mass="12574">MKRWLSILAVLGCIVALSGCKNEAEQAYFNAKVLEVNKEYVDVRCIEAFNSGISVDEEFSVTKDVVSAGGAPELNVDDNIRVVFNGDVMESDPLQIGTVYAIYLLDENGEVIPNN</sequence>
<proteinExistence type="predicted"/>
<name>A0AAE3D727_9FIRM</name>
<dbReference type="PROSITE" id="PS51257">
    <property type="entry name" value="PROKAR_LIPOPROTEIN"/>
    <property type="match status" value="1"/>
</dbReference>
<dbReference type="AlphaFoldDB" id="A0AAE3D727"/>
<accession>A0AAE3D727</accession>